<reference evidence="1 2" key="1">
    <citation type="journal article" date="2006" name="Science">
        <title>The genome of black cottonwood, Populus trichocarpa (Torr. &amp; Gray).</title>
        <authorList>
            <person name="Tuskan G.A."/>
            <person name="Difazio S."/>
            <person name="Jansson S."/>
            <person name="Bohlmann J."/>
            <person name="Grigoriev I."/>
            <person name="Hellsten U."/>
            <person name="Putnam N."/>
            <person name="Ralph S."/>
            <person name="Rombauts S."/>
            <person name="Salamov A."/>
            <person name="Schein J."/>
            <person name="Sterck L."/>
            <person name="Aerts A."/>
            <person name="Bhalerao R.R."/>
            <person name="Bhalerao R.P."/>
            <person name="Blaudez D."/>
            <person name="Boerjan W."/>
            <person name="Brun A."/>
            <person name="Brunner A."/>
            <person name="Busov V."/>
            <person name="Campbell M."/>
            <person name="Carlson J."/>
            <person name="Chalot M."/>
            <person name="Chapman J."/>
            <person name="Chen G.L."/>
            <person name="Cooper D."/>
            <person name="Coutinho P.M."/>
            <person name="Couturier J."/>
            <person name="Covert S."/>
            <person name="Cronk Q."/>
            <person name="Cunningham R."/>
            <person name="Davis J."/>
            <person name="Degroeve S."/>
            <person name="Dejardin A."/>
            <person name="Depamphilis C."/>
            <person name="Detter J."/>
            <person name="Dirks B."/>
            <person name="Dubchak I."/>
            <person name="Duplessis S."/>
            <person name="Ehlting J."/>
            <person name="Ellis B."/>
            <person name="Gendler K."/>
            <person name="Goodstein D."/>
            <person name="Gribskov M."/>
            <person name="Grimwood J."/>
            <person name="Groover A."/>
            <person name="Gunter L."/>
            <person name="Hamberger B."/>
            <person name="Heinze B."/>
            <person name="Helariutta Y."/>
            <person name="Henrissat B."/>
            <person name="Holligan D."/>
            <person name="Holt R."/>
            <person name="Huang W."/>
            <person name="Islam-Faridi N."/>
            <person name="Jones S."/>
            <person name="Jones-Rhoades M."/>
            <person name="Jorgensen R."/>
            <person name="Joshi C."/>
            <person name="Kangasjarvi J."/>
            <person name="Karlsson J."/>
            <person name="Kelleher C."/>
            <person name="Kirkpatrick R."/>
            <person name="Kirst M."/>
            <person name="Kohler A."/>
            <person name="Kalluri U."/>
            <person name="Larimer F."/>
            <person name="Leebens-Mack J."/>
            <person name="Leple J.C."/>
            <person name="Locascio P."/>
            <person name="Lou Y."/>
            <person name="Lucas S."/>
            <person name="Martin F."/>
            <person name="Montanini B."/>
            <person name="Napoli C."/>
            <person name="Nelson D.R."/>
            <person name="Nelson C."/>
            <person name="Nieminen K."/>
            <person name="Nilsson O."/>
            <person name="Pereda V."/>
            <person name="Peter G."/>
            <person name="Philippe R."/>
            <person name="Pilate G."/>
            <person name="Poliakov A."/>
            <person name="Razumovskaya J."/>
            <person name="Richardson P."/>
            <person name="Rinaldi C."/>
            <person name="Ritland K."/>
            <person name="Rouze P."/>
            <person name="Ryaboy D."/>
            <person name="Schmutz J."/>
            <person name="Schrader J."/>
            <person name="Segerman B."/>
            <person name="Shin H."/>
            <person name="Siddiqui A."/>
            <person name="Sterky F."/>
            <person name="Terry A."/>
            <person name="Tsai C.J."/>
            <person name="Uberbacher E."/>
            <person name="Unneberg P."/>
            <person name="Vahala J."/>
            <person name="Wall K."/>
            <person name="Wessler S."/>
            <person name="Yang G."/>
            <person name="Yin T."/>
            <person name="Douglas C."/>
            <person name="Marra M."/>
            <person name="Sandberg G."/>
            <person name="Van de Peer Y."/>
            <person name="Rokhsar D."/>
        </authorList>
    </citation>
    <scope>NUCLEOTIDE SEQUENCE [LARGE SCALE GENOMIC DNA]</scope>
    <source>
        <strain evidence="2">cv. Nisqually</strain>
    </source>
</reference>
<evidence type="ECO:0000313" key="1">
    <source>
        <dbReference type="EMBL" id="KAI9382195.1"/>
    </source>
</evidence>
<gene>
    <name evidence="1" type="ORF">POPTR_014G101200v4</name>
</gene>
<dbReference type="Proteomes" id="UP000006729">
    <property type="component" value="Chromosome 14"/>
</dbReference>
<keyword evidence="2" id="KW-1185">Reference proteome</keyword>
<protein>
    <submittedName>
        <fullName evidence="1">Uncharacterized protein</fullName>
    </submittedName>
</protein>
<name>A0ACC0S004_POPTR</name>
<comment type="caution">
    <text evidence="1">The sequence shown here is derived from an EMBL/GenBank/DDBJ whole genome shotgun (WGS) entry which is preliminary data.</text>
</comment>
<proteinExistence type="predicted"/>
<organism evidence="1 2">
    <name type="scientific">Populus trichocarpa</name>
    <name type="common">Western balsam poplar</name>
    <name type="synonym">Populus balsamifera subsp. trichocarpa</name>
    <dbReference type="NCBI Taxonomy" id="3694"/>
    <lineage>
        <taxon>Eukaryota</taxon>
        <taxon>Viridiplantae</taxon>
        <taxon>Streptophyta</taxon>
        <taxon>Embryophyta</taxon>
        <taxon>Tracheophyta</taxon>
        <taxon>Spermatophyta</taxon>
        <taxon>Magnoliopsida</taxon>
        <taxon>eudicotyledons</taxon>
        <taxon>Gunneridae</taxon>
        <taxon>Pentapetalae</taxon>
        <taxon>rosids</taxon>
        <taxon>fabids</taxon>
        <taxon>Malpighiales</taxon>
        <taxon>Salicaceae</taxon>
        <taxon>Saliceae</taxon>
        <taxon>Populus</taxon>
    </lineage>
</organism>
<accession>A0ACC0S004</accession>
<evidence type="ECO:0000313" key="2">
    <source>
        <dbReference type="Proteomes" id="UP000006729"/>
    </source>
</evidence>
<sequence>MVMGNEVSNILEWRINVPDGALEILQPESDLVHRIWLGLKGLLGEFILKIWKFLEKARNIAVAEPKKVIHCLKVGMELSIVSLFYYMRPLYEAVVVLENTAVARYIAGATLYKCTNRGIGTFRAGSLGVGVHWAANHSGVEPIILGISVFLLVLPAVLFVGALQQQPFRRFIPSVKARFDYGATIFILTFSLVSVSGYREDKVIDIAHQSLSAIAIGASLCILISMLFYPIWAGEELHNLIHRNLEKLADALDGCIAGYFTGSSDGDSCKKMEGYKFVLNSKAAEDSMAGFTRWEPAHGRFNFRHPWNQYLKAPEHLKRYLSDVSNTLSSYASHVLKELAVAVKTMKKSSKIDYSIGKMQHAVKELQKEPIRKTATPSVMEILRLATLVPMLTETTARIEEVADEVNELAKLADLKPPTSKKANQSQPRNKVDETINQ</sequence>
<dbReference type="EMBL" id="CM009303">
    <property type="protein sequence ID" value="KAI9382195.1"/>
    <property type="molecule type" value="Genomic_DNA"/>
</dbReference>